<gene>
    <name evidence="1" type="ORF">SAMN02745121_02075</name>
</gene>
<keyword evidence="2" id="KW-1185">Reference proteome</keyword>
<evidence type="ECO:0000313" key="1">
    <source>
        <dbReference type="EMBL" id="SFD87899.1"/>
    </source>
</evidence>
<name>A0A1I1VYP9_9BACT</name>
<organism evidence="1 2">
    <name type="scientific">Nannocystis exedens</name>
    <dbReference type="NCBI Taxonomy" id="54"/>
    <lineage>
        <taxon>Bacteria</taxon>
        <taxon>Pseudomonadati</taxon>
        <taxon>Myxococcota</taxon>
        <taxon>Polyangia</taxon>
        <taxon>Nannocystales</taxon>
        <taxon>Nannocystaceae</taxon>
        <taxon>Nannocystis</taxon>
    </lineage>
</organism>
<protein>
    <submittedName>
        <fullName evidence="1">Uncharacterized protein</fullName>
    </submittedName>
</protein>
<dbReference type="EMBL" id="FOMX01000005">
    <property type="protein sequence ID" value="SFD87899.1"/>
    <property type="molecule type" value="Genomic_DNA"/>
</dbReference>
<dbReference type="Proteomes" id="UP000199400">
    <property type="component" value="Unassembled WGS sequence"/>
</dbReference>
<sequence>MVCDFAADNLFENWRVSVPPCAGVDGEWVPQGGAPRCIVVRTGDALDPRCAEEGSNVELELRTTAPDPPGPVYRAGCWLSPNPHLDCPRP</sequence>
<evidence type="ECO:0000313" key="2">
    <source>
        <dbReference type="Proteomes" id="UP000199400"/>
    </source>
</evidence>
<proteinExistence type="predicted"/>
<dbReference type="AlphaFoldDB" id="A0A1I1VYP9"/>
<reference evidence="2" key="1">
    <citation type="submission" date="2016-10" db="EMBL/GenBank/DDBJ databases">
        <authorList>
            <person name="Varghese N."/>
            <person name="Submissions S."/>
        </authorList>
    </citation>
    <scope>NUCLEOTIDE SEQUENCE [LARGE SCALE GENOMIC DNA]</scope>
    <source>
        <strain evidence="2">ATCC 25963</strain>
    </source>
</reference>
<accession>A0A1I1VYP9</accession>